<accession>A0A7Y9FMN6</accession>
<reference evidence="3 4" key="2">
    <citation type="submission" date="2020-08" db="EMBL/GenBank/DDBJ databases">
        <title>The Agave Microbiome: Exploring the role of microbial communities in plant adaptations to desert environments.</title>
        <authorList>
            <person name="Partida-Martinez L.P."/>
        </authorList>
    </citation>
    <scope>NUCLEOTIDE SEQUENCE [LARGE SCALE GENOMIC DNA]</scope>
    <source>
        <strain evidence="3 4">AS2.3</strain>
    </source>
</reference>
<dbReference type="EMBL" id="JACCBY010000002">
    <property type="protein sequence ID" value="NYD90044.1"/>
    <property type="molecule type" value="Genomic_DNA"/>
</dbReference>
<dbReference type="InterPro" id="IPR025388">
    <property type="entry name" value="Alginate_export_dom"/>
</dbReference>
<proteinExistence type="predicted"/>
<dbReference type="Pfam" id="PF13372">
    <property type="entry name" value="Alginate_exp"/>
    <property type="match status" value="1"/>
</dbReference>
<dbReference type="AlphaFoldDB" id="A0A7Y9FMN6"/>
<feature type="signal peptide" evidence="1">
    <location>
        <begin position="1"/>
        <end position="22"/>
    </location>
</feature>
<feature type="domain" description="Alginate export" evidence="2">
    <location>
        <begin position="56"/>
        <end position="354"/>
    </location>
</feature>
<dbReference type="Proteomes" id="UP000517753">
    <property type="component" value="Unassembled WGS sequence"/>
</dbReference>
<evidence type="ECO:0000313" key="4">
    <source>
        <dbReference type="Proteomes" id="UP000517753"/>
    </source>
</evidence>
<reference evidence="3 4" key="1">
    <citation type="submission" date="2020-07" db="EMBL/GenBank/DDBJ databases">
        <authorList>
            <person name="Partida-Martinez L."/>
            <person name="Huntemann M."/>
            <person name="Clum A."/>
            <person name="Wang J."/>
            <person name="Palaniappan K."/>
            <person name="Ritter S."/>
            <person name="Chen I.-M."/>
            <person name="Stamatis D."/>
            <person name="Reddy T."/>
            <person name="O'Malley R."/>
            <person name="Daum C."/>
            <person name="Shapiro N."/>
            <person name="Ivanova N."/>
            <person name="Kyrpides N."/>
            <person name="Woyke T."/>
        </authorList>
    </citation>
    <scope>NUCLEOTIDE SEQUENCE [LARGE SCALE GENOMIC DNA]</scope>
    <source>
        <strain evidence="3 4">AS2.3</strain>
    </source>
</reference>
<comment type="caution">
    <text evidence="3">The sequence shown here is derived from an EMBL/GenBank/DDBJ whole genome shotgun (WGS) entry which is preliminary data.</text>
</comment>
<keyword evidence="1" id="KW-0732">Signal</keyword>
<evidence type="ECO:0000259" key="2">
    <source>
        <dbReference type="Pfam" id="PF13372"/>
    </source>
</evidence>
<evidence type="ECO:0000256" key="1">
    <source>
        <dbReference type="SAM" id="SignalP"/>
    </source>
</evidence>
<dbReference type="InterPro" id="IPR023614">
    <property type="entry name" value="Porin_dom_sf"/>
</dbReference>
<organism evidence="3 4">
    <name type="scientific">Sphingomonas melonis</name>
    <dbReference type="NCBI Taxonomy" id="152682"/>
    <lineage>
        <taxon>Bacteria</taxon>
        <taxon>Pseudomonadati</taxon>
        <taxon>Pseudomonadota</taxon>
        <taxon>Alphaproteobacteria</taxon>
        <taxon>Sphingomonadales</taxon>
        <taxon>Sphingomonadaceae</taxon>
        <taxon>Sphingomonas</taxon>
    </lineage>
</organism>
<protein>
    <recommendedName>
        <fullName evidence="2">Alginate export domain-containing protein</fullName>
    </recommendedName>
</protein>
<keyword evidence="4" id="KW-1185">Reference proteome</keyword>
<dbReference type="Gene3D" id="2.40.160.10">
    <property type="entry name" value="Porin"/>
    <property type="match status" value="1"/>
</dbReference>
<name>A0A7Y9FMN6_9SPHN</name>
<gene>
    <name evidence="3" type="ORF">HD841_001824</name>
</gene>
<sequence length="406" mass="43750">MRAISFLSLLPVVAATAGPAAAQTLTPLVEARLRHEHVAQDGLPDRSDAVTARVRAGLQASEGHWTALAEAQGNLAIVGDYYDGLAGSAALRPQISDPQSIALYRAQLQYRSSALTVTAGRQRIQLDDERFVGAAAIRNNGQTFDAVRTELTPIKGVKADVTYAWGVRTVWGIDGAGARQQAVSGDNVFATLGVATPVGTLSGYAYLVDQDEAVVQGYRLSSQTYGARLAGSHGFGKATLAWTASHARQSDYHRNPNDYAADYWLADVGLDLAGPKLGAGYEVLGAGTGRSRGATLASFQTPLASIFKFQGWADKLTTTPPDGIRDLYGSAGWGWKQLGALKAVSLQAVYHRFESDRLVRHYGNEIDLLAQAKIGRTVASIRYADYRADRFATDTRKMWLQMDWTL</sequence>
<evidence type="ECO:0000313" key="3">
    <source>
        <dbReference type="EMBL" id="NYD90044.1"/>
    </source>
</evidence>
<feature type="chain" id="PRO_5031084744" description="Alginate export domain-containing protein" evidence="1">
    <location>
        <begin position="23"/>
        <end position="406"/>
    </location>
</feature>